<feature type="region of interest" description="Disordered" evidence="1">
    <location>
        <begin position="56"/>
        <end position="81"/>
    </location>
</feature>
<proteinExistence type="predicted"/>
<evidence type="ECO:0000313" key="3">
    <source>
        <dbReference type="Proteomes" id="UP001239019"/>
    </source>
</evidence>
<evidence type="ECO:0000313" key="2">
    <source>
        <dbReference type="EMBL" id="MDQ2068478.1"/>
    </source>
</evidence>
<comment type="caution">
    <text evidence="2">The sequence shown here is derived from an EMBL/GenBank/DDBJ whole genome shotgun (WGS) entry which is preliminary data.</text>
</comment>
<dbReference type="RefSeq" id="WP_306726965.1">
    <property type="nucleotide sequence ID" value="NZ_JAVDDT010000001.1"/>
</dbReference>
<organism evidence="2 3">
    <name type="scientific">Natronospira bacteriovora</name>
    <dbReference type="NCBI Taxonomy" id="3069753"/>
    <lineage>
        <taxon>Bacteria</taxon>
        <taxon>Pseudomonadati</taxon>
        <taxon>Pseudomonadota</taxon>
        <taxon>Gammaproteobacteria</taxon>
        <taxon>Natronospirales</taxon>
        <taxon>Natronospiraceae</taxon>
        <taxon>Natronospira</taxon>
    </lineage>
</organism>
<evidence type="ECO:0000256" key="1">
    <source>
        <dbReference type="SAM" id="MobiDB-lite"/>
    </source>
</evidence>
<sequence length="81" mass="8253">MLEPQILVLERNPDRARALEAVLGAVDYPPKLLDQWPEAEAENGVPWHAIVVGDVGDGPGGLEPGGLATSGATGAAGDARG</sequence>
<reference evidence="2 3" key="1">
    <citation type="submission" date="2023-08" db="EMBL/GenBank/DDBJ databases">
        <title>Whole-genome sequencing of halo(alkali)philic microorganisms from hypersaline lakes.</title>
        <authorList>
            <person name="Sorokin D.Y."/>
            <person name="Abbas B."/>
            <person name="Merkel A.Y."/>
        </authorList>
    </citation>
    <scope>NUCLEOTIDE SEQUENCE [LARGE SCALE GENOMIC DNA]</scope>
    <source>
        <strain evidence="2 3">AB-CW4</strain>
    </source>
</reference>
<accession>A0ABU0W393</accession>
<protein>
    <submittedName>
        <fullName evidence="2">Uncharacterized protein</fullName>
    </submittedName>
</protein>
<feature type="compositionally biased region" description="Low complexity" evidence="1">
    <location>
        <begin position="65"/>
        <end position="81"/>
    </location>
</feature>
<name>A0ABU0W393_9GAMM</name>
<keyword evidence="3" id="KW-1185">Reference proteome</keyword>
<dbReference type="EMBL" id="JAVDDT010000001">
    <property type="protein sequence ID" value="MDQ2068478.1"/>
    <property type="molecule type" value="Genomic_DNA"/>
</dbReference>
<gene>
    <name evidence="2" type="ORF">RBH19_01155</name>
</gene>
<dbReference type="Proteomes" id="UP001239019">
    <property type="component" value="Unassembled WGS sequence"/>
</dbReference>